<organism evidence="9 10">
    <name type="scientific">Reinekea marina</name>
    <dbReference type="NCBI Taxonomy" id="1310421"/>
    <lineage>
        <taxon>Bacteria</taxon>
        <taxon>Pseudomonadati</taxon>
        <taxon>Pseudomonadota</taxon>
        <taxon>Gammaproteobacteria</taxon>
        <taxon>Oceanospirillales</taxon>
        <taxon>Saccharospirillaceae</taxon>
        <taxon>Reinekea</taxon>
    </lineage>
</organism>
<dbReference type="Gene3D" id="1.20.5.170">
    <property type="match status" value="1"/>
</dbReference>
<dbReference type="InterPro" id="IPR011004">
    <property type="entry name" value="Trimer_LpxA-like_sf"/>
</dbReference>
<sequence length="342" mass="36251">MQLKHLLEALPSPVSVPESAAAIEINEFAPLDKAKAGSISFLASAKYRRLLESSEASAILLTEKERENCPSSITAIVVDDPYLAYAYLSHQFDLTPKGSGHIHPTALVSDAAQIGRDVTIEAYAVIEADAEVGDNAHIGAHCIVSEGAKVGEFTRLQHHVTLLHRVEVGTHCLIQSGTVIGSNGFGYAPLPEGKGWQPIAQTGRVKIGHYVEIGANCTIDRGAIEDTVIEDRAIIDNLVHLAHNVTIGRATALAAQIGIAGSTHVGANCSAGGQSGFTGHINIADNSHFTGQAMVTKGTTEAGLYSSGIPAQASGLWRKMVARIRKLDSLFERVDAIEKKLK</sequence>
<dbReference type="InterPro" id="IPR007691">
    <property type="entry name" value="LpxD"/>
</dbReference>
<evidence type="ECO:0000256" key="1">
    <source>
        <dbReference type="ARBA" id="ARBA00022516"/>
    </source>
</evidence>
<dbReference type="HAMAP" id="MF_00523">
    <property type="entry name" value="LpxD"/>
    <property type="match status" value="1"/>
</dbReference>
<reference evidence="10" key="1">
    <citation type="journal article" date="2019" name="Int. J. Syst. Evol. Microbiol.">
        <title>The Global Catalogue of Microorganisms (GCM) 10K type strain sequencing project: providing services to taxonomists for standard genome sequencing and annotation.</title>
        <authorList>
            <consortium name="The Broad Institute Genomics Platform"/>
            <consortium name="The Broad Institute Genome Sequencing Center for Infectious Disease"/>
            <person name="Wu L."/>
            <person name="Ma J."/>
        </authorList>
    </citation>
    <scope>NUCLEOTIDE SEQUENCE [LARGE SCALE GENOMIC DNA]</scope>
    <source>
        <strain evidence="10">CECT 8288</strain>
    </source>
</reference>
<dbReference type="EC" id="2.3.1.191" evidence="7"/>
<evidence type="ECO:0000256" key="5">
    <source>
        <dbReference type="ARBA" id="ARBA00023098"/>
    </source>
</evidence>
<keyword evidence="4 7" id="KW-0677">Repeat</keyword>
<keyword evidence="1 7" id="KW-0444">Lipid biosynthesis</keyword>
<keyword evidence="5 7" id="KW-0443">Lipid metabolism</keyword>
<evidence type="ECO:0000313" key="9">
    <source>
        <dbReference type="EMBL" id="MFC3700307.1"/>
    </source>
</evidence>
<dbReference type="Pfam" id="PF00132">
    <property type="entry name" value="Hexapep"/>
    <property type="match status" value="1"/>
</dbReference>
<dbReference type="CDD" id="cd03352">
    <property type="entry name" value="LbH_LpxD"/>
    <property type="match status" value="1"/>
</dbReference>
<protein>
    <recommendedName>
        <fullName evidence="7">UDP-3-O-acylglucosamine N-acyltransferase</fullName>
        <ecNumber evidence="7">2.3.1.191</ecNumber>
    </recommendedName>
</protein>
<comment type="catalytic activity">
    <reaction evidence="7">
        <text>a UDP-3-O-[(3R)-3-hydroxyacyl]-alpha-D-glucosamine + a (3R)-hydroxyacyl-[ACP] = a UDP-2-N,3-O-bis[(3R)-3-hydroxyacyl]-alpha-D-glucosamine + holo-[ACP] + H(+)</text>
        <dbReference type="Rhea" id="RHEA:53836"/>
        <dbReference type="Rhea" id="RHEA-COMP:9685"/>
        <dbReference type="Rhea" id="RHEA-COMP:9945"/>
        <dbReference type="ChEBI" id="CHEBI:15378"/>
        <dbReference type="ChEBI" id="CHEBI:64479"/>
        <dbReference type="ChEBI" id="CHEBI:78827"/>
        <dbReference type="ChEBI" id="CHEBI:137740"/>
        <dbReference type="ChEBI" id="CHEBI:137748"/>
        <dbReference type="EC" id="2.3.1.191"/>
    </reaction>
</comment>
<name>A0ABV7WMI7_9GAMM</name>
<keyword evidence="6 7" id="KW-0012">Acyltransferase</keyword>
<dbReference type="PANTHER" id="PTHR43378">
    <property type="entry name" value="UDP-3-O-ACYLGLUCOSAMINE N-ACYLTRANSFERASE"/>
    <property type="match status" value="1"/>
</dbReference>
<dbReference type="InterPro" id="IPR001451">
    <property type="entry name" value="Hexapep"/>
</dbReference>
<evidence type="ECO:0000256" key="2">
    <source>
        <dbReference type="ARBA" id="ARBA00022556"/>
    </source>
</evidence>
<dbReference type="Gene3D" id="2.160.10.10">
    <property type="entry name" value="Hexapeptide repeat proteins"/>
    <property type="match status" value="1"/>
</dbReference>
<keyword evidence="3 7" id="KW-0808">Transferase</keyword>
<comment type="caution">
    <text evidence="9">The sequence shown here is derived from an EMBL/GenBank/DDBJ whole genome shotgun (WGS) entry which is preliminary data.</text>
</comment>
<keyword evidence="2 7" id="KW-0441">Lipid A biosynthesis</keyword>
<dbReference type="NCBIfam" id="NF002060">
    <property type="entry name" value="PRK00892.1"/>
    <property type="match status" value="1"/>
</dbReference>
<dbReference type="Proteomes" id="UP001595710">
    <property type="component" value="Unassembled WGS sequence"/>
</dbReference>
<accession>A0ABV7WMI7</accession>
<proteinExistence type="inferred from homology"/>
<dbReference type="RefSeq" id="WP_377361998.1">
    <property type="nucleotide sequence ID" value="NZ_JBHRYN010000004.1"/>
</dbReference>
<dbReference type="NCBIfam" id="TIGR01853">
    <property type="entry name" value="lipid_A_lpxD"/>
    <property type="match status" value="1"/>
</dbReference>
<evidence type="ECO:0000256" key="4">
    <source>
        <dbReference type="ARBA" id="ARBA00022737"/>
    </source>
</evidence>
<evidence type="ECO:0000256" key="7">
    <source>
        <dbReference type="HAMAP-Rule" id="MF_00523"/>
    </source>
</evidence>
<feature type="active site" description="Proton acceptor" evidence="7">
    <location>
        <position position="243"/>
    </location>
</feature>
<dbReference type="EMBL" id="JBHRYN010000004">
    <property type="protein sequence ID" value="MFC3700307.1"/>
    <property type="molecule type" value="Genomic_DNA"/>
</dbReference>
<dbReference type="GO" id="GO:0103118">
    <property type="term" value="F:UDP-3-O-[(3R)-3-hydroxyacyl]-glucosamine N-acyltransferase activity"/>
    <property type="evidence" value="ECO:0007669"/>
    <property type="project" value="UniProtKB-EC"/>
</dbReference>
<comment type="subunit">
    <text evidence="7">Homotrimer.</text>
</comment>
<dbReference type="Gene3D" id="3.40.1390.10">
    <property type="entry name" value="MurE/MurF, N-terminal domain"/>
    <property type="match status" value="1"/>
</dbReference>
<feature type="domain" description="UDP-3-O-[3-hydroxymyristoyl] glucosamine N-acyltransferase non-repeat region" evidence="8">
    <location>
        <begin position="23"/>
        <end position="89"/>
    </location>
</feature>
<evidence type="ECO:0000256" key="3">
    <source>
        <dbReference type="ARBA" id="ARBA00022679"/>
    </source>
</evidence>
<dbReference type="Pfam" id="PF04613">
    <property type="entry name" value="LpxD"/>
    <property type="match status" value="1"/>
</dbReference>
<dbReference type="InterPro" id="IPR020573">
    <property type="entry name" value="UDP_GlcNAc_AcTrfase_non-rep"/>
</dbReference>
<comment type="pathway">
    <text evidence="7">Bacterial outer membrane biogenesis; LPS lipid A biosynthesis.</text>
</comment>
<dbReference type="PANTHER" id="PTHR43378:SF2">
    <property type="entry name" value="UDP-3-O-ACYLGLUCOSAMINE N-ACYLTRANSFERASE 1, MITOCHONDRIAL-RELATED"/>
    <property type="match status" value="1"/>
</dbReference>
<comment type="similarity">
    <text evidence="7">Belongs to the transferase hexapeptide repeat family. LpxD subfamily.</text>
</comment>
<evidence type="ECO:0000256" key="6">
    <source>
        <dbReference type="ARBA" id="ARBA00023315"/>
    </source>
</evidence>
<dbReference type="SUPFAM" id="SSF51161">
    <property type="entry name" value="Trimeric LpxA-like enzymes"/>
    <property type="match status" value="1"/>
</dbReference>
<keyword evidence="10" id="KW-1185">Reference proteome</keyword>
<gene>
    <name evidence="7 9" type="primary">lpxD</name>
    <name evidence="9" type="ORF">ACFOND_01540</name>
</gene>
<evidence type="ECO:0000259" key="8">
    <source>
        <dbReference type="Pfam" id="PF04613"/>
    </source>
</evidence>
<comment type="function">
    <text evidence="7">Catalyzes the N-acylation of UDP-3-O-acylglucosamine using 3-hydroxyacyl-ACP as the acyl donor. Is involved in the biosynthesis of lipid A, a phosphorylated glycolipid that anchors the lipopolysaccharide to the outer membrane of the cell.</text>
</comment>
<evidence type="ECO:0000313" key="10">
    <source>
        <dbReference type="Proteomes" id="UP001595710"/>
    </source>
</evidence>